<evidence type="ECO:0000313" key="2">
    <source>
        <dbReference type="EMBL" id="KDP26786.1"/>
    </source>
</evidence>
<dbReference type="InterPro" id="IPR038947">
    <property type="entry name" value="At3g27210-like"/>
</dbReference>
<dbReference type="OrthoDB" id="1925325at2759"/>
<dbReference type="KEGG" id="jcu:105644793"/>
<dbReference type="STRING" id="180498.A0A067JS63"/>
<feature type="region of interest" description="Disordered" evidence="1">
    <location>
        <begin position="1"/>
        <end position="48"/>
    </location>
</feature>
<dbReference type="EMBL" id="KK914893">
    <property type="protein sequence ID" value="KDP26786.1"/>
    <property type="molecule type" value="Genomic_DNA"/>
</dbReference>
<feature type="region of interest" description="Disordered" evidence="1">
    <location>
        <begin position="145"/>
        <end position="175"/>
    </location>
</feature>
<name>A0A067JS63_JATCU</name>
<evidence type="ECO:0000256" key="1">
    <source>
        <dbReference type="SAM" id="MobiDB-lite"/>
    </source>
</evidence>
<feature type="compositionally biased region" description="Polar residues" evidence="1">
    <location>
        <begin position="1"/>
        <end position="11"/>
    </location>
</feature>
<dbReference type="Proteomes" id="UP000027138">
    <property type="component" value="Unassembled WGS sequence"/>
</dbReference>
<sequence>MGNCVPTQKSTEPAAAMKLQDSVNHSQENTVQTESLTEEEEFNSKLKFTTPVPCETSIQDLSNREEMYFDSEPWLDSDVEDFLSVNGDLTPLGNSSPLHQSNLTTTPPCEESTCIDKTENPIPQTSQIDMKKQLIEFFRESFNNNGNQNNIQAKAESKPSECRNTNPNKQERSAQCCLPNLVGSLSFSERKKKRG</sequence>
<feature type="compositionally biased region" description="Polar residues" evidence="1">
    <location>
        <begin position="21"/>
        <end position="35"/>
    </location>
</feature>
<organism evidence="2 3">
    <name type="scientific">Jatropha curcas</name>
    <name type="common">Barbados nut</name>
    <dbReference type="NCBI Taxonomy" id="180498"/>
    <lineage>
        <taxon>Eukaryota</taxon>
        <taxon>Viridiplantae</taxon>
        <taxon>Streptophyta</taxon>
        <taxon>Embryophyta</taxon>
        <taxon>Tracheophyta</taxon>
        <taxon>Spermatophyta</taxon>
        <taxon>Magnoliopsida</taxon>
        <taxon>eudicotyledons</taxon>
        <taxon>Gunneridae</taxon>
        <taxon>Pentapetalae</taxon>
        <taxon>rosids</taxon>
        <taxon>fabids</taxon>
        <taxon>Malpighiales</taxon>
        <taxon>Euphorbiaceae</taxon>
        <taxon>Crotonoideae</taxon>
        <taxon>Jatropheae</taxon>
        <taxon>Jatropha</taxon>
    </lineage>
</organism>
<keyword evidence="3" id="KW-1185">Reference proteome</keyword>
<dbReference type="PANTHER" id="PTHR34280:SF15">
    <property type="entry name" value="TRANSCRIPTION FACTOR"/>
    <property type="match status" value="1"/>
</dbReference>
<evidence type="ECO:0000313" key="3">
    <source>
        <dbReference type="Proteomes" id="UP000027138"/>
    </source>
</evidence>
<accession>A0A067JS63</accession>
<proteinExistence type="predicted"/>
<reference evidence="2 3" key="1">
    <citation type="journal article" date="2014" name="PLoS ONE">
        <title>Global Analysis of Gene Expression Profiles in Physic Nut (Jatropha curcas L.) Seedlings Exposed to Salt Stress.</title>
        <authorList>
            <person name="Zhang L."/>
            <person name="Zhang C."/>
            <person name="Wu P."/>
            <person name="Chen Y."/>
            <person name="Li M."/>
            <person name="Jiang H."/>
            <person name="Wu G."/>
        </authorList>
    </citation>
    <scope>NUCLEOTIDE SEQUENCE [LARGE SCALE GENOMIC DNA]</scope>
    <source>
        <strain evidence="3">cv. GZQX0401</strain>
        <tissue evidence="2">Young leaves</tissue>
    </source>
</reference>
<dbReference type="AlphaFoldDB" id="A0A067JS63"/>
<gene>
    <name evidence="2" type="ORF">JCGZ_17944</name>
</gene>
<protein>
    <submittedName>
        <fullName evidence="2">Uncharacterized protein</fullName>
    </submittedName>
</protein>
<dbReference type="PANTHER" id="PTHR34280">
    <property type="entry name" value="OS01G0920100 PROTEIN"/>
    <property type="match status" value="1"/>
</dbReference>